<evidence type="ECO:0000313" key="3">
    <source>
        <dbReference type="EMBL" id="KAJ1370467.1"/>
    </source>
</evidence>
<dbReference type="Pfam" id="PF01683">
    <property type="entry name" value="EB"/>
    <property type="match status" value="6"/>
</dbReference>
<sequence length="901" mass="95990">MDADCAGYPFAYCDRACRCIDGALNAGSSCISSALESSTTCPPGQTYIPEAGVCMTAQSPGEPCQYSQQCAAAESGAFCLRLRCECAHGMTPGNSGCTFISEQCHERGLVFIPEIGECREALSPGSRGCSHNLQCSSAFSEATCILQTCTCPSSFPEAVDGTCGKRCPAGQTYSGVAGQCLPTVQPGDQCLYTSQCHAVHHGMICERNICRCSNGLVFTGSMCARMCPAGYMANSRGACTLGCQDNQIEVHGVCLNQATPGQICQVNAQCTGGSTCQNEQCTCPKGMTPKGSTCVFMEAQPLDSCRNGEKCTKESICVNGTCTCPAGRQIIDGHCATPLTVDIGDGCIRVGVVCQGGSMCVAGICTCPPGTTPFQNRCVEERTAKPGESCARMEKCVDGSYCNPESRCDCVKETQMVIGSRCVERLRSHPGYPCSNGEICIGGSFCLDSTCSCPGDMMEVNKQCLQRDIVHPNGGCGNGEICGGGSNCDQLQKRCICKRSQQIINQQCVDSVVVPPGGLCSNIITRCGGGSRCTGNHCECPQGTFLLKEKCVPRGRIAPGAMCTTADICLGGSSCHNDVCQCTGGTVLIDGRCEQKKKDRGMKFTPKAILEWTNGHRHGRQSRQSREDGKNGSCAKETKKKMKSLTIITRFQVGHIIISLLATILTMLGCGVMPPGQASTRSFNVTGFTTLPVAMVYSSVADVRTRVSGIGISEAGARGFVERLVMQTLFGVLERQARSALLPDAVITAILGQLNIQISYKPMDCQMVIKPEDMRPTCASAATDERQPLPVGSVENQTYHRKTTDPMATTVILKELLKTLQMHERWLGDNTEQCKIFERLNSSSRLTSENDGEQKCIVVGNTVMAICTGTQNNGKCASTLDKTTRSPISANYMSIFGTLKI</sequence>
<feature type="domain" description="EGF-like" evidence="2">
    <location>
        <begin position="562"/>
        <end position="594"/>
    </location>
</feature>
<keyword evidence="4" id="KW-1185">Reference proteome</keyword>
<dbReference type="SMART" id="SM00289">
    <property type="entry name" value="WR1"/>
    <property type="match status" value="6"/>
</dbReference>
<dbReference type="PANTHER" id="PTHR45985">
    <property type="match status" value="1"/>
</dbReference>
<dbReference type="Proteomes" id="UP001196413">
    <property type="component" value="Unassembled WGS sequence"/>
</dbReference>
<proteinExistence type="predicted"/>
<reference evidence="3" key="1">
    <citation type="submission" date="2021-06" db="EMBL/GenBank/DDBJ databases">
        <title>Parelaphostrongylus tenuis whole genome reference sequence.</title>
        <authorList>
            <person name="Garwood T.J."/>
            <person name="Larsen P.A."/>
            <person name="Fountain-Jones N.M."/>
            <person name="Garbe J.R."/>
            <person name="Macchietto M.G."/>
            <person name="Kania S.A."/>
            <person name="Gerhold R.W."/>
            <person name="Richards J.E."/>
            <person name="Wolf T.M."/>
        </authorList>
    </citation>
    <scope>NUCLEOTIDE SEQUENCE</scope>
    <source>
        <strain evidence="3">MNPRO001-30</strain>
        <tissue evidence="3">Meninges</tissue>
    </source>
</reference>
<organism evidence="3 4">
    <name type="scientific">Parelaphostrongylus tenuis</name>
    <name type="common">Meningeal worm</name>
    <dbReference type="NCBI Taxonomy" id="148309"/>
    <lineage>
        <taxon>Eukaryota</taxon>
        <taxon>Metazoa</taxon>
        <taxon>Ecdysozoa</taxon>
        <taxon>Nematoda</taxon>
        <taxon>Chromadorea</taxon>
        <taxon>Rhabditida</taxon>
        <taxon>Rhabditina</taxon>
        <taxon>Rhabditomorpha</taxon>
        <taxon>Strongyloidea</taxon>
        <taxon>Metastrongylidae</taxon>
        <taxon>Parelaphostrongylus</taxon>
    </lineage>
</organism>
<dbReference type="InterPro" id="IPR006149">
    <property type="entry name" value="EB_dom"/>
</dbReference>
<evidence type="ECO:0000256" key="1">
    <source>
        <dbReference type="SAM" id="MobiDB-lite"/>
    </source>
</evidence>
<dbReference type="PANTHER" id="PTHR45985:SF3">
    <property type="entry name" value="CHITIN DEACETYLASE-LIKE 4"/>
    <property type="match status" value="1"/>
</dbReference>
<feature type="domain" description="EGF-like" evidence="2">
    <location>
        <begin position="253"/>
        <end position="295"/>
    </location>
</feature>
<dbReference type="InterPro" id="IPR000742">
    <property type="entry name" value="EGF"/>
</dbReference>
<feature type="domain" description="EGF-like" evidence="2">
    <location>
        <begin position="53"/>
        <end position="98"/>
    </location>
</feature>
<feature type="region of interest" description="Disordered" evidence="1">
    <location>
        <begin position="613"/>
        <end position="637"/>
    </location>
</feature>
<dbReference type="InterPro" id="IPR052740">
    <property type="entry name" value="CE4"/>
</dbReference>
<dbReference type="EMBL" id="JAHQIW010006782">
    <property type="protein sequence ID" value="KAJ1370467.1"/>
    <property type="molecule type" value="Genomic_DNA"/>
</dbReference>
<feature type="domain" description="EGF-like" evidence="2">
    <location>
        <begin position="519"/>
        <end position="552"/>
    </location>
</feature>
<evidence type="ECO:0000313" key="4">
    <source>
        <dbReference type="Proteomes" id="UP001196413"/>
    </source>
</evidence>
<protein>
    <recommendedName>
        <fullName evidence="2">EGF-like domain-containing protein</fullName>
    </recommendedName>
</protein>
<accession>A0AAD5R690</accession>
<feature type="domain" description="EGF-like" evidence="2">
    <location>
        <begin position="195"/>
        <end position="240"/>
    </location>
</feature>
<name>A0AAD5R690_PARTN</name>
<comment type="caution">
    <text evidence="3">The sequence shown here is derived from an EMBL/GenBank/DDBJ whole genome shotgun (WGS) entry which is preliminary data.</text>
</comment>
<feature type="domain" description="EGF-like" evidence="2">
    <location>
        <begin position="304"/>
        <end position="336"/>
    </location>
</feature>
<dbReference type="SMART" id="SM00181">
    <property type="entry name" value="EGF"/>
    <property type="match status" value="8"/>
</dbReference>
<feature type="domain" description="EGF-like" evidence="2">
    <location>
        <begin position="421"/>
        <end position="465"/>
    </location>
</feature>
<evidence type="ECO:0000259" key="2">
    <source>
        <dbReference type="SMART" id="SM00181"/>
    </source>
</evidence>
<feature type="domain" description="EGF-like" evidence="2">
    <location>
        <begin position="346"/>
        <end position="379"/>
    </location>
</feature>
<gene>
    <name evidence="3" type="ORF">KIN20_032197</name>
</gene>
<dbReference type="AlphaFoldDB" id="A0AAD5R690"/>
<dbReference type="InterPro" id="IPR006150">
    <property type="entry name" value="Cys_repeat_1"/>
</dbReference>